<comment type="caution">
    <text evidence="1">The sequence shown here is derived from an EMBL/GenBank/DDBJ whole genome shotgun (WGS) entry which is preliminary data.</text>
</comment>
<name>A0ACC0ATJ6_CATRO</name>
<keyword evidence="2" id="KW-1185">Reference proteome</keyword>
<dbReference type="Proteomes" id="UP001060085">
    <property type="component" value="Linkage Group LG05"/>
</dbReference>
<protein>
    <submittedName>
        <fullName evidence="1">Uncharacterized protein</fullName>
    </submittedName>
</protein>
<proteinExistence type="predicted"/>
<evidence type="ECO:0000313" key="1">
    <source>
        <dbReference type="EMBL" id="KAI5663273.1"/>
    </source>
</evidence>
<gene>
    <name evidence="1" type="ORF">M9H77_22596</name>
</gene>
<dbReference type="EMBL" id="CM044705">
    <property type="protein sequence ID" value="KAI5663273.1"/>
    <property type="molecule type" value="Genomic_DNA"/>
</dbReference>
<evidence type="ECO:0000313" key="2">
    <source>
        <dbReference type="Proteomes" id="UP001060085"/>
    </source>
</evidence>
<organism evidence="1 2">
    <name type="scientific">Catharanthus roseus</name>
    <name type="common">Madagascar periwinkle</name>
    <name type="synonym">Vinca rosea</name>
    <dbReference type="NCBI Taxonomy" id="4058"/>
    <lineage>
        <taxon>Eukaryota</taxon>
        <taxon>Viridiplantae</taxon>
        <taxon>Streptophyta</taxon>
        <taxon>Embryophyta</taxon>
        <taxon>Tracheophyta</taxon>
        <taxon>Spermatophyta</taxon>
        <taxon>Magnoliopsida</taxon>
        <taxon>eudicotyledons</taxon>
        <taxon>Gunneridae</taxon>
        <taxon>Pentapetalae</taxon>
        <taxon>asterids</taxon>
        <taxon>lamiids</taxon>
        <taxon>Gentianales</taxon>
        <taxon>Apocynaceae</taxon>
        <taxon>Rauvolfioideae</taxon>
        <taxon>Vinceae</taxon>
        <taxon>Catharanthinae</taxon>
        <taxon>Catharanthus</taxon>
    </lineage>
</organism>
<accession>A0ACC0ATJ6</accession>
<sequence length="157" mass="18204">MLRQPVHPKYHFISLQCLYLWLIIPSVCCSSYNQGSSCFSGRLRRYLLHLRALGWSVFISSPLLTTGSLEISRFPWSLSRTFIWSPWLVLKCPSFGSSKPPILCHSSESKSCERYPQGILVLKGIINIIQLLKEQFSFNFFFNFPTELRGFKLEKSF</sequence>
<reference evidence="2" key="1">
    <citation type="journal article" date="2023" name="Nat. Plants">
        <title>Single-cell RNA sequencing provides a high-resolution roadmap for understanding the multicellular compartmentation of specialized metabolism.</title>
        <authorList>
            <person name="Sun S."/>
            <person name="Shen X."/>
            <person name="Li Y."/>
            <person name="Li Y."/>
            <person name="Wang S."/>
            <person name="Li R."/>
            <person name="Zhang H."/>
            <person name="Shen G."/>
            <person name="Guo B."/>
            <person name="Wei J."/>
            <person name="Xu J."/>
            <person name="St-Pierre B."/>
            <person name="Chen S."/>
            <person name="Sun C."/>
        </authorList>
    </citation>
    <scope>NUCLEOTIDE SEQUENCE [LARGE SCALE GENOMIC DNA]</scope>
</reference>